<evidence type="ECO:0000256" key="1">
    <source>
        <dbReference type="SAM" id="MobiDB-lite"/>
    </source>
</evidence>
<dbReference type="Proteomes" id="UP000250235">
    <property type="component" value="Unassembled WGS sequence"/>
</dbReference>
<feature type="compositionally biased region" description="Low complexity" evidence="1">
    <location>
        <begin position="33"/>
        <end position="44"/>
    </location>
</feature>
<gene>
    <name evidence="3" type="ORF">F511_06451</name>
</gene>
<name>A0A2Z7B2R3_9LAMI</name>
<evidence type="ECO:0008006" key="5">
    <source>
        <dbReference type="Google" id="ProtNLM"/>
    </source>
</evidence>
<reference evidence="3 4" key="1">
    <citation type="journal article" date="2015" name="Proc. Natl. Acad. Sci. U.S.A.">
        <title>The resurrection genome of Boea hygrometrica: A blueprint for survival of dehydration.</title>
        <authorList>
            <person name="Xiao L."/>
            <person name="Yang G."/>
            <person name="Zhang L."/>
            <person name="Yang X."/>
            <person name="Zhao S."/>
            <person name="Ji Z."/>
            <person name="Zhou Q."/>
            <person name="Hu M."/>
            <person name="Wang Y."/>
            <person name="Chen M."/>
            <person name="Xu Y."/>
            <person name="Jin H."/>
            <person name="Xiao X."/>
            <person name="Hu G."/>
            <person name="Bao F."/>
            <person name="Hu Y."/>
            <person name="Wan P."/>
            <person name="Li L."/>
            <person name="Deng X."/>
            <person name="Kuang T."/>
            <person name="Xiang C."/>
            <person name="Zhu J.K."/>
            <person name="Oliver M.J."/>
            <person name="He Y."/>
        </authorList>
    </citation>
    <scope>NUCLEOTIDE SEQUENCE [LARGE SCALE GENOMIC DNA]</scope>
    <source>
        <strain evidence="4">cv. XS01</strain>
    </source>
</reference>
<evidence type="ECO:0000313" key="3">
    <source>
        <dbReference type="EMBL" id="KZV27976.1"/>
    </source>
</evidence>
<feature type="compositionally biased region" description="Basic and acidic residues" evidence="1">
    <location>
        <begin position="1"/>
        <end position="24"/>
    </location>
</feature>
<feature type="transmembrane region" description="Helical" evidence="2">
    <location>
        <begin position="280"/>
        <end position="297"/>
    </location>
</feature>
<evidence type="ECO:0000313" key="4">
    <source>
        <dbReference type="Proteomes" id="UP000250235"/>
    </source>
</evidence>
<keyword evidence="2" id="KW-0812">Transmembrane</keyword>
<dbReference type="EMBL" id="KV010211">
    <property type="protein sequence ID" value="KZV27976.1"/>
    <property type="molecule type" value="Genomic_DNA"/>
</dbReference>
<keyword evidence="2" id="KW-1133">Transmembrane helix</keyword>
<feature type="region of interest" description="Disordered" evidence="1">
    <location>
        <begin position="134"/>
        <end position="154"/>
    </location>
</feature>
<keyword evidence="4" id="KW-1185">Reference proteome</keyword>
<protein>
    <recommendedName>
        <fullName evidence="5">Transmembrane protein</fullName>
    </recommendedName>
</protein>
<proteinExistence type="predicted"/>
<feature type="region of interest" description="Disordered" evidence="1">
    <location>
        <begin position="1"/>
        <end position="51"/>
    </location>
</feature>
<evidence type="ECO:0000256" key="2">
    <source>
        <dbReference type="SAM" id="Phobius"/>
    </source>
</evidence>
<accession>A0A2Z7B2R3</accession>
<feature type="transmembrane region" description="Helical" evidence="2">
    <location>
        <begin position="248"/>
        <end position="268"/>
    </location>
</feature>
<keyword evidence="2" id="KW-0472">Membrane</keyword>
<organism evidence="3 4">
    <name type="scientific">Dorcoceras hygrometricum</name>
    <dbReference type="NCBI Taxonomy" id="472368"/>
    <lineage>
        <taxon>Eukaryota</taxon>
        <taxon>Viridiplantae</taxon>
        <taxon>Streptophyta</taxon>
        <taxon>Embryophyta</taxon>
        <taxon>Tracheophyta</taxon>
        <taxon>Spermatophyta</taxon>
        <taxon>Magnoliopsida</taxon>
        <taxon>eudicotyledons</taxon>
        <taxon>Gunneridae</taxon>
        <taxon>Pentapetalae</taxon>
        <taxon>asterids</taxon>
        <taxon>lamiids</taxon>
        <taxon>Lamiales</taxon>
        <taxon>Gesneriaceae</taxon>
        <taxon>Didymocarpoideae</taxon>
        <taxon>Trichosporeae</taxon>
        <taxon>Loxocarpinae</taxon>
        <taxon>Dorcoceras</taxon>
    </lineage>
</organism>
<sequence>MRTRSDRRPNRNNDRKVLMAEESTKSWADTDSDSSSSSSSSSSDSKQEEVHCLMADQTSEDEVFDFANIEFTREDLIDALNDMVKEYKNLSHSFEEIKVEKKTSPKLNHQVKAGIGFQRPENSKPSWIKNKLDKDKAKAGSKSFVPNQPRRNSTKNNSGIPMILVFELATASSCSEVQYAVVWISGGDVVLVNAKKSAAGVFAPSSDQSLLVIRAGGVDNSQPLEFLDVFLEQLFVLASSCWDVSVNMAVYFLLSICVYASCFIVVHTRIVHALFQIPRVLYFAASYLVYCYCFLPGCEGERQYRTLISLLGLLATMRRVVNYHSSWARQRQVELFDASGNLGFTPGRSFNPAGGSPGGGYSIPVARNNPVATIQSQAIQSQAIQSQLSSRKLSSRKLSSKHSVSTKPEDVALLPRLVPQFPSWSPSRNTISSRDWFFNSSTGHSLTSAMTARRNTSATTDFPHFHQLQATVTIKFQILPVVGYSTVDSIFGGIRHL</sequence>
<feature type="compositionally biased region" description="Polar residues" evidence="1">
    <location>
        <begin position="144"/>
        <end position="154"/>
    </location>
</feature>
<dbReference type="AlphaFoldDB" id="A0A2Z7B2R3"/>